<dbReference type="Proteomes" id="UP000515480">
    <property type="component" value="Chromosome"/>
</dbReference>
<dbReference type="AlphaFoldDB" id="A0A7G7VLA6"/>
<reference evidence="1 2" key="1">
    <citation type="submission" date="2020-07" db="EMBL/GenBank/DDBJ databases">
        <title>Complete genome and description of Selenomonas timonensis sp. nov., a new bacterium isolated from a gingivitis subject.</title>
        <authorList>
            <person name="Antezack A."/>
        </authorList>
    </citation>
    <scope>NUCLEOTIDE SEQUENCE [LARGE SCALE GENOMIC DNA]</scope>
    <source>
        <strain evidence="1 2">Marseille-Q3039</strain>
    </source>
</reference>
<accession>A0A7G7VLA6</accession>
<evidence type="ECO:0000313" key="2">
    <source>
        <dbReference type="Proteomes" id="UP000515480"/>
    </source>
</evidence>
<name>A0A7G7VLA6_9FIRM</name>
<sequence>MKKKHISECWNSVKGHKHHEFIDVATNSDNLLFIDPILIQNNSDEWSKKANVLIQSFFDAFYEAYRQADNIRKKELLSHAGEQNGTRFGYGRGDNGKGNTAQGLLEIFAPLEEHIFKISTIEKAEDLSILIPNFAEDGLSDMLTNILHDELNQFTSYQMAKYGIESEDLLKFWTWDGENKMWIEVERPAYAIEGKELLLVPKNIVRKNYLFSVHQYFTRIIIDRERKDGGYMFDGKPIPKREIVKKKRRSGKHWEYDETILHTQNQNDALGEYHEKLPLFYKEKRNIVDDNTLDRWVYGYIVR</sequence>
<organism evidence="1 2">
    <name type="scientific">Selenomonas timonae</name>
    <dbReference type="NCBI Taxonomy" id="2754044"/>
    <lineage>
        <taxon>Bacteria</taxon>
        <taxon>Bacillati</taxon>
        <taxon>Bacillota</taxon>
        <taxon>Negativicutes</taxon>
        <taxon>Selenomonadales</taxon>
        <taxon>Selenomonadaceae</taxon>
        <taxon>Selenomonas</taxon>
    </lineage>
</organism>
<keyword evidence="2" id="KW-1185">Reference proteome</keyword>
<dbReference type="RefSeq" id="WP_185980821.1">
    <property type="nucleotide sequence ID" value="NZ_CP060204.1"/>
</dbReference>
<proteinExistence type="predicted"/>
<evidence type="ECO:0000313" key="1">
    <source>
        <dbReference type="EMBL" id="QNH54899.1"/>
    </source>
</evidence>
<protein>
    <submittedName>
        <fullName evidence="1">Uncharacterized protein</fullName>
    </submittedName>
</protein>
<dbReference type="EMBL" id="CP060204">
    <property type="protein sequence ID" value="QNH54899.1"/>
    <property type="molecule type" value="Genomic_DNA"/>
</dbReference>
<gene>
    <name evidence="1" type="ORF">H1B31_02795</name>
</gene>
<dbReference type="KEGG" id="stim:H1B31_02795"/>